<evidence type="ECO:0000313" key="5">
    <source>
        <dbReference type="Proteomes" id="UP000603369"/>
    </source>
</evidence>
<accession>A0A8I1L772</accession>
<sequence>MTTHCDDLSAHVIERLITAAQQGWAPADLEHVLGPHAYPIIYRASPHVPARITSPALRKAWLQMAPPQENFIPRDKLRAIIKELIHLPKLRDTELLASGESLREDGLSDKQRKIREKVLGLLRKAESTSFEDEAEVLISKAQSLQQKYRIEDLLTSELPHLISHRVHIHPPYIKHQASLLSTISDANGCTTLLIHDKGLACVIGAPADAAHCADLFASLNRQCDWFMRNGDGAEIARATGSTAAYRRSFRLSYAARIGELLTQANEDGIADNLRESQYCSHHAETVATQTLPALQARTDHAIDTRNRLFPNLTEMSLSMNSMHGINDGIAAADRSHLGGDSSGIGPVPEITQ</sequence>
<protein>
    <submittedName>
        <fullName evidence="4">DUF2786 domain-containing protein</fullName>
    </submittedName>
</protein>
<dbReference type="AlphaFoldDB" id="A0A8I1L772"/>
<dbReference type="InterPro" id="IPR055592">
    <property type="entry name" value="DUF7168"/>
</dbReference>
<proteinExistence type="predicted"/>
<feature type="domain" description="DUF7168" evidence="3">
    <location>
        <begin position="174"/>
        <end position="267"/>
    </location>
</feature>
<evidence type="ECO:0000313" key="4">
    <source>
        <dbReference type="EMBL" id="MBK3427431.1"/>
    </source>
</evidence>
<name>A0A8I1L772_9CORY</name>
<dbReference type="InterPro" id="IPR024498">
    <property type="entry name" value="DUF2786"/>
</dbReference>
<evidence type="ECO:0000259" key="3">
    <source>
        <dbReference type="Pfam" id="PF23771"/>
    </source>
</evidence>
<organism evidence="4 5">
    <name type="scientific">Corynebacterium tuberculostearicum</name>
    <dbReference type="NCBI Taxonomy" id="38304"/>
    <lineage>
        <taxon>Bacteria</taxon>
        <taxon>Bacillati</taxon>
        <taxon>Actinomycetota</taxon>
        <taxon>Actinomycetes</taxon>
        <taxon>Mycobacteriales</taxon>
        <taxon>Corynebacteriaceae</taxon>
        <taxon>Corynebacterium</taxon>
    </lineage>
</organism>
<dbReference type="Pfam" id="PF23771">
    <property type="entry name" value="DUF7168"/>
    <property type="match status" value="1"/>
</dbReference>
<dbReference type="Pfam" id="PF10979">
    <property type="entry name" value="DUF2786"/>
    <property type="match status" value="1"/>
</dbReference>
<gene>
    <name evidence="4" type="ORF">JDP02_02760</name>
</gene>
<dbReference type="RefSeq" id="WP_200435411.1">
    <property type="nucleotide sequence ID" value="NZ_JAEHFL010000003.1"/>
</dbReference>
<reference evidence="4 5" key="1">
    <citation type="submission" date="2020-12" db="EMBL/GenBank/DDBJ databases">
        <title>Draft genome sequence of the commensal strain Corynebacterium tuberculostearicum MFP09/CIP 102622 isolated from human skin.</title>
        <authorList>
            <person name="Boukerb A.M."/>
            <person name="Janvier X."/>
            <person name="Feuilloley M.G.J."/>
            <person name="Groboillot A."/>
        </authorList>
    </citation>
    <scope>NUCLEOTIDE SEQUENCE [LARGE SCALE GENOMIC DNA]</scope>
    <source>
        <strain evidence="4 5">CIP 102622</strain>
    </source>
</reference>
<evidence type="ECO:0000259" key="2">
    <source>
        <dbReference type="Pfam" id="PF10979"/>
    </source>
</evidence>
<feature type="domain" description="DUF2786" evidence="2">
    <location>
        <begin position="113"/>
        <end position="151"/>
    </location>
</feature>
<dbReference type="Proteomes" id="UP000603369">
    <property type="component" value="Unassembled WGS sequence"/>
</dbReference>
<feature type="region of interest" description="Disordered" evidence="1">
    <location>
        <begin position="333"/>
        <end position="352"/>
    </location>
</feature>
<dbReference type="EMBL" id="JAEHFL010000003">
    <property type="protein sequence ID" value="MBK3427431.1"/>
    <property type="molecule type" value="Genomic_DNA"/>
</dbReference>
<comment type="caution">
    <text evidence="4">The sequence shown here is derived from an EMBL/GenBank/DDBJ whole genome shotgun (WGS) entry which is preliminary data.</text>
</comment>
<evidence type="ECO:0000256" key="1">
    <source>
        <dbReference type="SAM" id="MobiDB-lite"/>
    </source>
</evidence>
<keyword evidence="5" id="KW-1185">Reference proteome</keyword>